<accession>A0A8R1Z3F7</accession>
<accession>A0A2A6CCL6</accession>
<evidence type="ECO:0000256" key="2">
    <source>
        <dbReference type="ARBA" id="ARBA00008840"/>
    </source>
</evidence>
<dbReference type="GO" id="GO:0031054">
    <property type="term" value="P:pre-miRNA processing"/>
    <property type="evidence" value="ECO:0000318"/>
    <property type="project" value="GO_Central"/>
</dbReference>
<dbReference type="GO" id="GO:0003729">
    <property type="term" value="F:mRNA binding"/>
    <property type="evidence" value="ECO:0000318"/>
    <property type="project" value="GO_Central"/>
</dbReference>
<dbReference type="GO" id="GO:1990715">
    <property type="term" value="F:mRNA CDS binding"/>
    <property type="evidence" value="ECO:0007669"/>
    <property type="project" value="EnsemblMetazoa"/>
</dbReference>
<dbReference type="Gene3D" id="2.40.50.140">
    <property type="entry name" value="Nucleic acid-binding proteins"/>
    <property type="match status" value="1"/>
</dbReference>
<dbReference type="InterPro" id="IPR012340">
    <property type="entry name" value="NA-bd_OB-fold"/>
</dbReference>
<dbReference type="GO" id="GO:0042464">
    <property type="term" value="P:dosage compensation by hypoactivation of X chromosome"/>
    <property type="evidence" value="ECO:0007669"/>
    <property type="project" value="EnsemblMetazoa"/>
</dbReference>
<dbReference type="GO" id="GO:0005737">
    <property type="term" value="C:cytoplasm"/>
    <property type="evidence" value="ECO:0000318"/>
    <property type="project" value="GO_Central"/>
</dbReference>
<dbReference type="Gene3D" id="4.10.60.10">
    <property type="entry name" value="Zinc finger, CCHC-type"/>
    <property type="match status" value="1"/>
</dbReference>
<proteinExistence type="inferred from homology"/>
<dbReference type="GO" id="GO:0019899">
    <property type="term" value="F:enzyme binding"/>
    <property type="evidence" value="ECO:0007669"/>
    <property type="project" value="EnsemblMetazoa"/>
</dbReference>
<dbReference type="GO" id="GO:0042659">
    <property type="term" value="P:regulation of cell fate specification"/>
    <property type="evidence" value="ECO:0007669"/>
    <property type="project" value="EnsemblMetazoa"/>
</dbReference>
<comment type="similarity">
    <text evidence="2">Belongs to the lin-28 family.</text>
</comment>
<gene>
    <name evidence="4" type="primary">WBGene00278354</name>
</gene>
<dbReference type="SMART" id="SM00357">
    <property type="entry name" value="CSP"/>
    <property type="match status" value="1"/>
</dbReference>
<protein>
    <submittedName>
        <fullName evidence="4">Lin-28</fullName>
    </submittedName>
</protein>
<dbReference type="GO" id="GO:0070878">
    <property type="term" value="F:primary miRNA binding"/>
    <property type="evidence" value="ECO:0007669"/>
    <property type="project" value="EnsemblMetazoa"/>
</dbReference>
<comment type="subcellular location">
    <subcellularLocation>
        <location evidence="1">Cytoplasm</location>
    </subcellularLocation>
</comment>
<keyword evidence="3" id="KW-0963">Cytoplasm</keyword>
<dbReference type="GO" id="GO:2000635">
    <property type="term" value="P:negative regulation of primary miRNA processing"/>
    <property type="evidence" value="ECO:0007669"/>
    <property type="project" value="EnsemblMetazoa"/>
</dbReference>
<dbReference type="GO" id="GO:0008270">
    <property type="term" value="F:zinc ion binding"/>
    <property type="evidence" value="ECO:0007669"/>
    <property type="project" value="InterPro"/>
</dbReference>
<dbReference type="CDD" id="cd04458">
    <property type="entry name" value="CSP_CDS"/>
    <property type="match status" value="1"/>
</dbReference>
<dbReference type="OrthoDB" id="422005at2759"/>
<dbReference type="InterPro" id="IPR002059">
    <property type="entry name" value="CSP_DNA-bd"/>
</dbReference>
<dbReference type="SUPFAM" id="SSF50249">
    <property type="entry name" value="Nucleic acid-binding proteins"/>
    <property type="match status" value="1"/>
</dbReference>
<evidence type="ECO:0000256" key="1">
    <source>
        <dbReference type="ARBA" id="ARBA00004496"/>
    </source>
</evidence>
<dbReference type="PRINTS" id="PR00050">
    <property type="entry name" value="COLDSHOCK"/>
</dbReference>
<dbReference type="GO" id="GO:0040034">
    <property type="term" value="P:regulation of development, heterochronic"/>
    <property type="evidence" value="ECO:0007669"/>
    <property type="project" value="EnsemblMetazoa"/>
</dbReference>
<dbReference type="GO" id="GO:0005634">
    <property type="term" value="C:nucleus"/>
    <property type="evidence" value="ECO:0000318"/>
    <property type="project" value="GO_Central"/>
</dbReference>
<dbReference type="InterPro" id="IPR019844">
    <property type="entry name" value="CSD_CS"/>
</dbReference>
<reference evidence="4" key="2">
    <citation type="submission" date="2022-06" db="UniProtKB">
        <authorList>
            <consortium name="EnsemblMetazoa"/>
        </authorList>
    </citation>
    <scope>IDENTIFICATION</scope>
    <source>
        <strain evidence="4">PS312</strain>
    </source>
</reference>
<dbReference type="EnsemblMetazoa" id="PPA39985.1">
    <property type="protein sequence ID" value="PPA39985.1"/>
    <property type="gene ID" value="WBGene00278354"/>
</dbReference>
<dbReference type="PANTHER" id="PTHR46109:SF1">
    <property type="entry name" value="PROTEIN LIN-28 HOMOLOG"/>
    <property type="match status" value="1"/>
</dbReference>
<dbReference type="SMART" id="SM00343">
    <property type="entry name" value="ZnF_C2HC"/>
    <property type="match status" value="2"/>
</dbReference>
<dbReference type="InterPro" id="IPR036875">
    <property type="entry name" value="Znf_CCHC_sf"/>
</dbReference>
<evidence type="ECO:0000313" key="5">
    <source>
        <dbReference type="Proteomes" id="UP000005239"/>
    </source>
</evidence>
<dbReference type="PROSITE" id="PS51857">
    <property type="entry name" value="CSD_2"/>
    <property type="match status" value="1"/>
</dbReference>
<dbReference type="PANTHER" id="PTHR46109">
    <property type="entry name" value="PROTEIN LIN-28"/>
    <property type="match status" value="1"/>
</dbReference>
<organism evidence="4 5">
    <name type="scientific">Pristionchus pacificus</name>
    <name type="common">Parasitic nematode worm</name>
    <dbReference type="NCBI Taxonomy" id="54126"/>
    <lineage>
        <taxon>Eukaryota</taxon>
        <taxon>Metazoa</taxon>
        <taxon>Ecdysozoa</taxon>
        <taxon>Nematoda</taxon>
        <taxon>Chromadorea</taxon>
        <taxon>Rhabditida</taxon>
        <taxon>Rhabditina</taxon>
        <taxon>Diplogasteromorpha</taxon>
        <taxon>Diplogasteroidea</taxon>
        <taxon>Neodiplogasteridae</taxon>
        <taxon>Pristionchus</taxon>
    </lineage>
</organism>
<dbReference type="Proteomes" id="UP000005239">
    <property type="component" value="Unassembled WGS sequence"/>
</dbReference>
<dbReference type="SUPFAM" id="SSF57756">
    <property type="entry name" value="Retrovirus zinc finger-like domains"/>
    <property type="match status" value="1"/>
</dbReference>
<name>A0A2A6CCL6_PRIPA</name>
<dbReference type="GO" id="GO:0001708">
    <property type="term" value="P:cell fate specification"/>
    <property type="evidence" value="ECO:0007669"/>
    <property type="project" value="EnsemblMetazoa"/>
</dbReference>
<dbReference type="InterPro" id="IPR051373">
    <property type="entry name" value="Lin-28_RNA-binding"/>
</dbReference>
<dbReference type="PROSITE" id="PS00352">
    <property type="entry name" value="CSD_1"/>
    <property type="match status" value="1"/>
</dbReference>
<sequence>MESKEESHQGDGNMDDNAPRYLGACKWFNVLKGFGFLLQDGSGEEIFVHQSELQMKGFRSLENGSRVSFSTRPGKKGIEAYNVRGEADGDELTGSSVRPLGKKKNSLIRCFKCGGYGNHVAAKCRKIQTDNKVCYECRSSDHLVGNCPLRSDLQKGMAQ</sequence>
<dbReference type="AlphaFoldDB" id="A0A2A6CCL6"/>
<dbReference type="Pfam" id="PF00313">
    <property type="entry name" value="CSD"/>
    <property type="match status" value="1"/>
</dbReference>
<dbReference type="GO" id="GO:0070883">
    <property type="term" value="F:pre-miRNA binding"/>
    <property type="evidence" value="ECO:0007669"/>
    <property type="project" value="EnsemblMetazoa"/>
</dbReference>
<dbReference type="InterPro" id="IPR001878">
    <property type="entry name" value="Znf_CCHC"/>
</dbReference>
<reference evidence="5" key="1">
    <citation type="journal article" date="2008" name="Nat. Genet.">
        <title>The Pristionchus pacificus genome provides a unique perspective on nematode lifestyle and parasitism.</title>
        <authorList>
            <person name="Dieterich C."/>
            <person name="Clifton S.W."/>
            <person name="Schuster L.N."/>
            <person name="Chinwalla A."/>
            <person name="Delehaunty K."/>
            <person name="Dinkelacker I."/>
            <person name="Fulton L."/>
            <person name="Fulton R."/>
            <person name="Godfrey J."/>
            <person name="Minx P."/>
            <person name="Mitreva M."/>
            <person name="Roeseler W."/>
            <person name="Tian H."/>
            <person name="Witte H."/>
            <person name="Yang S.P."/>
            <person name="Wilson R.K."/>
            <person name="Sommer R.J."/>
        </authorList>
    </citation>
    <scope>NUCLEOTIDE SEQUENCE [LARGE SCALE GENOMIC DNA]</scope>
    <source>
        <strain evidence="5">PS312</strain>
    </source>
</reference>
<evidence type="ECO:0000313" key="4">
    <source>
        <dbReference type="EnsemblMetazoa" id="PPA39985.1"/>
    </source>
</evidence>
<keyword evidence="5" id="KW-1185">Reference proteome</keyword>
<dbReference type="InterPro" id="IPR011129">
    <property type="entry name" value="CSD"/>
</dbReference>
<evidence type="ECO:0000256" key="3">
    <source>
        <dbReference type="ARBA" id="ARBA00022490"/>
    </source>
</evidence>
<dbReference type="GO" id="GO:0003730">
    <property type="term" value="F:mRNA 3'-UTR binding"/>
    <property type="evidence" value="ECO:0007669"/>
    <property type="project" value="EnsemblMetazoa"/>
</dbReference>